<keyword evidence="5" id="KW-1185">Reference proteome</keyword>
<dbReference type="Proteomes" id="UP001175227">
    <property type="component" value="Unassembled WGS sequence"/>
</dbReference>
<dbReference type="GO" id="GO:0016491">
    <property type="term" value="F:oxidoreductase activity"/>
    <property type="evidence" value="ECO:0007669"/>
    <property type="project" value="UniProtKB-KW"/>
</dbReference>
<dbReference type="InterPro" id="IPR020904">
    <property type="entry name" value="Sc_DH/Rdtase_CS"/>
</dbReference>
<dbReference type="EMBL" id="JAUEPR010000014">
    <property type="protein sequence ID" value="KAK0478301.1"/>
    <property type="molecule type" value="Genomic_DNA"/>
</dbReference>
<reference evidence="4" key="1">
    <citation type="submission" date="2023-06" db="EMBL/GenBank/DDBJ databases">
        <authorList>
            <consortium name="Lawrence Berkeley National Laboratory"/>
            <person name="Ahrendt S."/>
            <person name="Sahu N."/>
            <person name="Indic B."/>
            <person name="Wong-Bajracharya J."/>
            <person name="Merenyi Z."/>
            <person name="Ke H.-M."/>
            <person name="Monk M."/>
            <person name="Kocsube S."/>
            <person name="Drula E."/>
            <person name="Lipzen A."/>
            <person name="Balint B."/>
            <person name="Henrissat B."/>
            <person name="Andreopoulos B."/>
            <person name="Martin F.M."/>
            <person name="Harder C.B."/>
            <person name="Rigling D."/>
            <person name="Ford K.L."/>
            <person name="Foster G.D."/>
            <person name="Pangilinan J."/>
            <person name="Papanicolaou A."/>
            <person name="Barry K."/>
            <person name="LaButti K."/>
            <person name="Viragh M."/>
            <person name="Koriabine M."/>
            <person name="Yan M."/>
            <person name="Riley R."/>
            <person name="Champramary S."/>
            <person name="Plett K.L."/>
            <person name="Tsai I.J."/>
            <person name="Slot J."/>
            <person name="Sipos G."/>
            <person name="Plett J."/>
            <person name="Nagy L.G."/>
            <person name="Grigoriev I.V."/>
        </authorList>
    </citation>
    <scope>NUCLEOTIDE SEQUENCE</scope>
    <source>
        <strain evidence="4">ICMP 16352</strain>
    </source>
</reference>
<comment type="similarity">
    <text evidence="1">Belongs to the short-chain dehydrogenases/reductases (SDR) family.</text>
</comment>
<dbReference type="PRINTS" id="PR00081">
    <property type="entry name" value="GDHRDH"/>
</dbReference>
<evidence type="ECO:0000313" key="5">
    <source>
        <dbReference type="Proteomes" id="UP001175227"/>
    </source>
</evidence>
<protein>
    <submittedName>
        <fullName evidence="4">NAD-P-binding protein</fullName>
    </submittedName>
</protein>
<name>A0AA39TBL8_9AGAR</name>
<dbReference type="Pfam" id="PF13561">
    <property type="entry name" value="adh_short_C2"/>
    <property type="match status" value="1"/>
</dbReference>
<keyword evidence="2" id="KW-0521">NADP</keyword>
<evidence type="ECO:0000256" key="3">
    <source>
        <dbReference type="ARBA" id="ARBA00023002"/>
    </source>
</evidence>
<organism evidence="4 5">
    <name type="scientific">Armillaria novae-zelandiae</name>
    <dbReference type="NCBI Taxonomy" id="153914"/>
    <lineage>
        <taxon>Eukaryota</taxon>
        <taxon>Fungi</taxon>
        <taxon>Dikarya</taxon>
        <taxon>Basidiomycota</taxon>
        <taxon>Agaricomycotina</taxon>
        <taxon>Agaricomycetes</taxon>
        <taxon>Agaricomycetidae</taxon>
        <taxon>Agaricales</taxon>
        <taxon>Marasmiineae</taxon>
        <taxon>Physalacriaceae</taxon>
        <taxon>Armillaria</taxon>
    </lineage>
</organism>
<evidence type="ECO:0000313" key="4">
    <source>
        <dbReference type="EMBL" id="KAK0478301.1"/>
    </source>
</evidence>
<dbReference type="Gene3D" id="3.40.50.720">
    <property type="entry name" value="NAD(P)-binding Rossmann-like Domain"/>
    <property type="match status" value="1"/>
</dbReference>
<gene>
    <name evidence="4" type="ORF">IW261DRAFT_1551664</name>
</gene>
<dbReference type="PRINTS" id="PR00080">
    <property type="entry name" value="SDRFAMILY"/>
</dbReference>
<comment type="caution">
    <text evidence="4">The sequence shown here is derived from an EMBL/GenBank/DDBJ whole genome shotgun (WGS) entry which is preliminary data.</text>
</comment>
<dbReference type="SUPFAM" id="SSF51735">
    <property type="entry name" value="NAD(P)-binding Rossmann-fold domains"/>
    <property type="match status" value="1"/>
</dbReference>
<dbReference type="PANTHER" id="PTHR43618:SF17">
    <property type="entry name" value="RHAMNOLIPIDS BIOSYNTHESIS 3-OXOACYL-[ACYL-CARRIER-PROTEIN] REDUCTASE"/>
    <property type="match status" value="1"/>
</dbReference>
<dbReference type="PROSITE" id="PS00061">
    <property type="entry name" value="ADH_SHORT"/>
    <property type="match status" value="1"/>
</dbReference>
<evidence type="ECO:0000256" key="2">
    <source>
        <dbReference type="ARBA" id="ARBA00022857"/>
    </source>
</evidence>
<dbReference type="FunFam" id="3.40.50.720:FF:000084">
    <property type="entry name" value="Short-chain dehydrogenase reductase"/>
    <property type="match status" value="1"/>
</dbReference>
<dbReference type="PANTHER" id="PTHR43618">
    <property type="entry name" value="7-ALPHA-HYDROXYSTEROID DEHYDROGENASE"/>
    <property type="match status" value="1"/>
</dbReference>
<dbReference type="InterPro" id="IPR002347">
    <property type="entry name" value="SDR_fam"/>
</dbReference>
<sequence length="310" mass="32724">MSGASPLKTTNPRENLLRALTKTSLLVGEGTAKPRRSSSRRSLKNLFNVKDKVVLITGGSRGIGKMIATGFIRNGAKVYISSRSAKSCEETAVELNALGPGKCIPLPANLAQYEEVERVSNDLAAKEPVLHVLINNAGAAWGDSLDDFPDAAFSKLLTLNLQRVFTLTQKLLPLLRAAAALSKDGETYADPARIINIGSVEGIAVPLHETYAYSASKAALHHLSRHLGGRLGPEGIVSNTIACGPFPTKMTAHSLEAAKDIFTSTIPLRRLGKPEDVAGTALFLASPAGAFVNGATITLDGGMLVSMTKL</sequence>
<dbReference type="InterPro" id="IPR052178">
    <property type="entry name" value="Sec_Metab_Biosynth_SDR"/>
</dbReference>
<proteinExistence type="inferred from homology"/>
<dbReference type="InterPro" id="IPR036291">
    <property type="entry name" value="NAD(P)-bd_dom_sf"/>
</dbReference>
<evidence type="ECO:0000256" key="1">
    <source>
        <dbReference type="ARBA" id="ARBA00006484"/>
    </source>
</evidence>
<keyword evidence="3" id="KW-0560">Oxidoreductase</keyword>
<accession>A0AA39TBL8</accession>
<dbReference type="AlphaFoldDB" id="A0AA39TBL8"/>